<accession>A0A5B0SIZ7</accession>
<organism evidence="1 2">
    <name type="scientific">Puccinia graminis f. sp. tritici</name>
    <dbReference type="NCBI Taxonomy" id="56615"/>
    <lineage>
        <taxon>Eukaryota</taxon>
        <taxon>Fungi</taxon>
        <taxon>Dikarya</taxon>
        <taxon>Basidiomycota</taxon>
        <taxon>Pucciniomycotina</taxon>
        <taxon>Pucciniomycetes</taxon>
        <taxon>Pucciniales</taxon>
        <taxon>Pucciniaceae</taxon>
        <taxon>Puccinia</taxon>
    </lineage>
</organism>
<name>A0A5B0SIZ7_PUCGR</name>
<proteinExistence type="predicted"/>
<dbReference type="AlphaFoldDB" id="A0A5B0SIZ7"/>
<protein>
    <submittedName>
        <fullName evidence="1">Uncharacterized protein</fullName>
    </submittedName>
</protein>
<evidence type="ECO:0000313" key="2">
    <source>
        <dbReference type="Proteomes" id="UP000325313"/>
    </source>
</evidence>
<dbReference type="EMBL" id="VDEP01000035">
    <property type="protein sequence ID" value="KAA1136534.1"/>
    <property type="molecule type" value="Genomic_DNA"/>
</dbReference>
<evidence type="ECO:0000313" key="1">
    <source>
        <dbReference type="EMBL" id="KAA1136534.1"/>
    </source>
</evidence>
<dbReference type="Proteomes" id="UP000325313">
    <property type="component" value="Unassembled WGS sequence"/>
</dbReference>
<sequence>MDQHSNLAGSSKLSPSKWGLENGKLTSFLEESGASIGACTLKHLKIEIDPHSNQAAPSKKSPNKLKLIPTGAIECFQKEKHPSYPHKSRALKTTKNTIRKKVVEKPKEEDDVDYLLHISHTQILILK</sequence>
<reference evidence="1 2" key="1">
    <citation type="submission" date="2019-05" db="EMBL/GenBank/DDBJ databases">
        <title>Emergence of the Ug99 lineage of the wheat stem rust pathogen through somatic hybridization.</title>
        <authorList>
            <person name="Li F."/>
            <person name="Upadhyaya N.M."/>
            <person name="Sperschneider J."/>
            <person name="Matny O."/>
            <person name="Nguyen-Phuc H."/>
            <person name="Mago R."/>
            <person name="Raley C."/>
            <person name="Miller M.E."/>
            <person name="Silverstein K.A.T."/>
            <person name="Henningsen E."/>
            <person name="Hirsch C.D."/>
            <person name="Visser B."/>
            <person name="Pretorius Z.A."/>
            <person name="Steffenson B.J."/>
            <person name="Schwessinger B."/>
            <person name="Dodds P.N."/>
            <person name="Figueroa M."/>
        </authorList>
    </citation>
    <scope>NUCLEOTIDE SEQUENCE [LARGE SCALE GENOMIC DNA]</scope>
    <source>
        <strain evidence="1 2">Ug99</strain>
    </source>
</reference>
<gene>
    <name evidence="1" type="ORF">PGTUg99_034888</name>
</gene>
<comment type="caution">
    <text evidence="1">The sequence shown here is derived from an EMBL/GenBank/DDBJ whole genome shotgun (WGS) entry which is preliminary data.</text>
</comment>